<dbReference type="Proteomes" id="UP001139516">
    <property type="component" value="Unassembled WGS sequence"/>
</dbReference>
<dbReference type="AlphaFoldDB" id="A0A9X1YD77"/>
<sequence length="77" mass="8099">MLTSYQVRAGRALVRWSARELAVEAGVSLNTIQRIEAVDGVPSTSAKTLGAIQRALEGAGVEFIPGGARLRDSTTSN</sequence>
<dbReference type="InterPro" id="IPR010982">
    <property type="entry name" value="Lambda_DNA-bd_dom_sf"/>
</dbReference>
<dbReference type="RefSeq" id="WP_248669677.1">
    <property type="nucleotide sequence ID" value="NZ_JALPRX010000135.1"/>
</dbReference>
<comment type="caution">
    <text evidence="1">The sequence shown here is derived from an EMBL/GenBank/DDBJ whole genome shotgun (WGS) entry which is preliminary data.</text>
</comment>
<keyword evidence="2" id="KW-1185">Reference proteome</keyword>
<dbReference type="EMBL" id="JALPRX010000135">
    <property type="protein sequence ID" value="MCK8787627.1"/>
    <property type="molecule type" value="Genomic_DNA"/>
</dbReference>
<accession>A0A9X1YD77</accession>
<dbReference type="Gene3D" id="1.10.260.40">
    <property type="entry name" value="lambda repressor-like DNA-binding domains"/>
    <property type="match status" value="1"/>
</dbReference>
<name>A0A9X1YD77_9PROT</name>
<evidence type="ECO:0000313" key="2">
    <source>
        <dbReference type="Proteomes" id="UP001139516"/>
    </source>
</evidence>
<dbReference type="GO" id="GO:0003677">
    <property type="term" value="F:DNA binding"/>
    <property type="evidence" value="ECO:0007669"/>
    <property type="project" value="InterPro"/>
</dbReference>
<proteinExistence type="predicted"/>
<reference evidence="1" key="1">
    <citation type="submission" date="2022-04" db="EMBL/GenBank/DDBJ databases">
        <title>Roseomonas acroporae sp. nov., isolated from coral Acropora digitifera.</title>
        <authorList>
            <person name="Sun H."/>
        </authorList>
    </citation>
    <scope>NUCLEOTIDE SEQUENCE</scope>
    <source>
        <strain evidence="1">NAR14</strain>
    </source>
</reference>
<organism evidence="1 2">
    <name type="scientific">Roseomonas acroporae</name>
    <dbReference type="NCBI Taxonomy" id="2937791"/>
    <lineage>
        <taxon>Bacteria</taxon>
        <taxon>Pseudomonadati</taxon>
        <taxon>Pseudomonadota</taxon>
        <taxon>Alphaproteobacteria</taxon>
        <taxon>Acetobacterales</taxon>
        <taxon>Roseomonadaceae</taxon>
        <taxon>Roseomonas</taxon>
    </lineage>
</organism>
<protein>
    <submittedName>
        <fullName evidence="1">Helix-turn-helix domain-containing protein</fullName>
    </submittedName>
</protein>
<dbReference type="SUPFAM" id="SSF47413">
    <property type="entry name" value="lambda repressor-like DNA-binding domains"/>
    <property type="match status" value="1"/>
</dbReference>
<evidence type="ECO:0000313" key="1">
    <source>
        <dbReference type="EMBL" id="MCK8787627.1"/>
    </source>
</evidence>
<gene>
    <name evidence="1" type="ORF">M0638_24990</name>
</gene>